<dbReference type="RefSeq" id="WP_044664296.1">
    <property type="nucleotide sequence ID" value="NZ_CDRZ01000049.1"/>
</dbReference>
<dbReference type="EMBL" id="CDRZ01000049">
    <property type="protein sequence ID" value="CEO88055.1"/>
    <property type="molecule type" value="Genomic_DNA"/>
</dbReference>
<dbReference type="InterPro" id="IPR015797">
    <property type="entry name" value="NUDIX_hydrolase-like_dom_sf"/>
</dbReference>
<dbReference type="SUPFAM" id="SSF55811">
    <property type="entry name" value="Nudix"/>
    <property type="match status" value="1"/>
</dbReference>
<dbReference type="Proteomes" id="UP000046155">
    <property type="component" value="Unassembled WGS sequence"/>
</dbReference>
<gene>
    <name evidence="1" type="ORF">SSCH_1420005</name>
</gene>
<organism evidence="1 2">
    <name type="scientific">Syntrophaceticus schinkii</name>
    <dbReference type="NCBI Taxonomy" id="499207"/>
    <lineage>
        <taxon>Bacteria</taxon>
        <taxon>Bacillati</taxon>
        <taxon>Bacillota</taxon>
        <taxon>Clostridia</taxon>
        <taxon>Thermoanaerobacterales</taxon>
        <taxon>Thermoanaerobacterales Family III. Incertae Sedis</taxon>
        <taxon>Syntrophaceticus</taxon>
    </lineage>
</organism>
<keyword evidence="2" id="KW-1185">Reference proteome</keyword>
<name>A0A0B7MDA5_9FIRM</name>
<evidence type="ECO:0000313" key="2">
    <source>
        <dbReference type="Proteomes" id="UP000046155"/>
    </source>
</evidence>
<dbReference type="OrthoDB" id="6398375at2"/>
<proteinExistence type="predicted"/>
<evidence type="ECO:0000313" key="1">
    <source>
        <dbReference type="EMBL" id="CEO88055.1"/>
    </source>
</evidence>
<protein>
    <recommendedName>
        <fullName evidence="3">Nudix hydrolase domain-containing protein</fullName>
    </recommendedName>
</protein>
<dbReference type="AlphaFoldDB" id="A0A0B7MDA5"/>
<evidence type="ECO:0008006" key="3">
    <source>
        <dbReference type="Google" id="ProtNLM"/>
    </source>
</evidence>
<accession>A0A0B7MDA5</accession>
<dbReference type="Gene3D" id="3.90.79.10">
    <property type="entry name" value="Nucleoside Triphosphate Pyrophosphohydrolase"/>
    <property type="match status" value="1"/>
</dbReference>
<reference evidence="2" key="1">
    <citation type="submission" date="2015-01" db="EMBL/GenBank/DDBJ databases">
        <authorList>
            <person name="Manzoor Shahid"/>
            <person name="Zubair Saima"/>
        </authorList>
    </citation>
    <scope>NUCLEOTIDE SEQUENCE [LARGE SCALE GENOMIC DNA]</scope>
    <source>
        <strain evidence="2">Sp3</strain>
    </source>
</reference>
<sequence>MQEKILVVPKESVLQKNVDFQGFRPGTDQNLWTHFAAEGLFLVRDSVEYDTRYKQLIVYLVLRHREEIFIYQRIRATGEKRLLDKYSFGLGGHINPVHSCSFRRLIASNLARELKEEVSFPGPYSYRFLGFLNDEEEEVGRYHFGLVFLVSCLSPQITVREKNKIQGKLIPVSQLEDYRDNLENWSSILLPYIPPEVGSQKSDV</sequence>